<dbReference type="AlphaFoldDB" id="A0A1U8PGE6"/>
<feature type="region of interest" description="Disordered" evidence="1">
    <location>
        <begin position="338"/>
        <end position="435"/>
    </location>
</feature>
<dbReference type="InterPro" id="IPR028938">
    <property type="entry name" value="Rsf1-like"/>
</dbReference>
<dbReference type="OrthoDB" id="303107at2759"/>
<dbReference type="Proteomes" id="UP000818029">
    <property type="component" value="Chromosome A05"/>
</dbReference>
<evidence type="ECO:0000313" key="2">
    <source>
        <dbReference type="Proteomes" id="UP000818029"/>
    </source>
</evidence>
<dbReference type="STRING" id="3635.A0A1U8PGE6"/>
<evidence type="ECO:0000313" key="3">
    <source>
        <dbReference type="RefSeq" id="XP_016750297.1"/>
    </source>
</evidence>
<feature type="compositionally biased region" description="Polar residues" evidence="1">
    <location>
        <begin position="368"/>
        <end position="381"/>
    </location>
</feature>
<keyword evidence="2" id="KW-1185">Reference proteome</keyword>
<dbReference type="OMA" id="LYWYDGN"/>
<feature type="compositionally biased region" description="Acidic residues" evidence="1">
    <location>
        <begin position="399"/>
        <end position="416"/>
    </location>
</feature>
<dbReference type="GeneID" id="107958900"/>
<reference evidence="2" key="1">
    <citation type="journal article" date="2020" name="Nat. Genet.">
        <title>Genomic diversifications of five Gossypium allopolyploid species and their impact on cotton improvement.</title>
        <authorList>
            <person name="Chen Z.J."/>
            <person name="Sreedasyam A."/>
            <person name="Ando A."/>
            <person name="Song Q."/>
            <person name="De Santiago L.M."/>
            <person name="Hulse-Kemp A.M."/>
            <person name="Ding M."/>
            <person name="Ye W."/>
            <person name="Kirkbride R.C."/>
            <person name="Jenkins J."/>
            <person name="Plott C."/>
            <person name="Lovell J."/>
            <person name="Lin Y.M."/>
            <person name="Vaughn R."/>
            <person name="Liu B."/>
            <person name="Simpson S."/>
            <person name="Scheffler B.E."/>
            <person name="Wen L."/>
            <person name="Saski C.A."/>
            <person name="Grover C.E."/>
            <person name="Hu G."/>
            <person name="Conover J.L."/>
            <person name="Carlson J.W."/>
            <person name="Shu S."/>
            <person name="Boston L.B."/>
            <person name="Williams M."/>
            <person name="Peterson D.G."/>
            <person name="McGee K."/>
            <person name="Jones D.C."/>
            <person name="Wendel J.F."/>
            <person name="Stelly D.M."/>
            <person name="Grimwood J."/>
            <person name="Schmutz J."/>
        </authorList>
    </citation>
    <scope>NUCLEOTIDE SEQUENCE [LARGE SCALE GENOMIC DNA]</scope>
    <source>
        <strain evidence="2">cv. TM-1</strain>
    </source>
</reference>
<dbReference type="PaxDb" id="3635-A0A1U8PGE6"/>
<dbReference type="KEGG" id="ghi:107958900"/>
<dbReference type="GO" id="GO:0006355">
    <property type="term" value="P:regulation of DNA-templated transcription"/>
    <property type="evidence" value="ECO:0007669"/>
    <property type="project" value="InterPro"/>
</dbReference>
<accession>A0A1U8PGE6</accession>
<dbReference type="PANTHER" id="PTHR14296">
    <property type="entry name" value="REMODELING AND SPACING FACTOR 1"/>
    <property type="match status" value="1"/>
</dbReference>
<name>A0A1U8PGE6_GOSHI</name>
<dbReference type="PANTHER" id="PTHR14296:SF12">
    <property type="entry name" value="DDT DOMAIN-CONTAINING PROTEIN DDR4 ISOFORM X1"/>
    <property type="match status" value="1"/>
</dbReference>
<protein>
    <submittedName>
        <fullName evidence="3">DDT domain-containing protein DDR4</fullName>
    </submittedName>
</protein>
<gene>
    <name evidence="3" type="primary">LOC107958900</name>
</gene>
<reference evidence="3" key="2">
    <citation type="submission" date="2025-08" db="UniProtKB">
        <authorList>
            <consortium name="RefSeq"/>
        </authorList>
    </citation>
    <scope>IDENTIFICATION</scope>
</reference>
<dbReference type="RefSeq" id="XP_016750297.1">
    <property type="nucleotide sequence ID" value="XM_016894808.2"/>
</dbReference>
<organism evidence="2 3">
    <name type="scientific">Gossypium hirsutum</name>
    <name type="common">Upland cotton</name>
    <name type="synonym">Gossypium mexicanum</name>
    <dbReference type="NCBI Taxonomy" id="3635"/>
    <lineage>
        <taxon>Eukaryota</taxon>
        <taxon>Viridiplantae</taxon>
        <taxon>Streptophyta</taxon>
        <taxon>Embryophyta</taxon>
        <taxon>Tracheophyta</taxon>
        <taxon>Spermatophyta</taxon>
        <taxon>Magnoliopsida</taxon>
        <taxon>eudicotyledons</taxon>
        <taxon>Gunneridae</taxon>
        <taxon>Pentapetalae</taxon>
        <taxon>rosids</taxon>
        <taxon>malvids</taxon>
        <taxon>Malvales</taxon>
        <taxon>Malvaceae</taxon>
        <taxon>Malvoideae</taxon>
        <taxon>Gossypium</taxon>
    </lineage>
</organism>
<evidence type="ECO:0000256" key="1">
    <source>
        <dbReference type="SAM" id="MobiDB-lite"/>
    </source>
</evidence>
<proteinExistence type="predicted"/>
<feature type="compositionally biased region" description="Basic and acidic residues" evidence="1">
    <location>
        <begin position="386"/>
        <end position="398"/>
    </location>
</feature>
<dbReference type="GO" id="GO:0031213">
    <property type="term" value="C:RSF complex"/>
    <property type="evidence" value="ECO:0007669"/>
    <property type="project" value="InterPro"/>
</dbReference>
<sequence length="496" mass="55052">MVVDRRKPSLGPMPSLEGKETRDDSVLILDDSFFNSEVTKLRNRWELASVLNFLIVFEPLIGTDLKLTAEEIELGLVKPNTSIAALHVKLLKGTPPMSKLLNVSDGWVTVLCKKLAVWWPWVAEGEIPLTARNGEEISKYKELDPTSRLLLLKALCEIRADQDDAVSYINDAMKSNKEISCFRKEKIGANGNVLYWYDGNTVFGYRLYKEINRTESKSKAKGKASSTLPTVCSHWETLAVDFKEFREVVDKLLASRTAAEVAIGKTINNDVIPVVEKFQKKKDRALKRKERQEMLLNDLRNSSGTEITRSCRNRRPVSYTFDEYDRAIDEAIELTKKRKTVEEQSHGQKLPRQSFALDGGSDVEGSVSKGSSDGKANSSGSDTEDDKLHEAGGDGNGKDDDDDDDYSSGTDGDDSNGSDSCNSADENENLNDEDHKKDVLMGLCQSKRLAGGAIHPGIRTGNLGTKNRLRQRPMVNSALEIIVSDSEDDVPSDHTT</sequence>